<dbReference type="InterPro" id="IPR051309">
    <property type="entry name" value="ABCF_ATPase"/>
</dbReference>
<comment type="caution">
    <text evidence="5">The sequence shown here is derived from an EMBL/GenBank/DDBJ whole genome shotgun (WGS) entry which is preliminary data.</text>
</comment>
<dbReference type="InterPro" id="IPR027417">
    <property type="entry name" value="P-loop_NTPase"/>
</dbReference>
<feature type="domain" description="ABC transporter" evidence="4">
    <location>
        <begin position="336"/>
        <end position="548"/>
    </location>
</feature>
<dbReference type="NCBIfam" id="NF000355">
    <property type="entry name" value="ribo_prot_ABC_F"/>
    <property type="match status" value="1"/>
</dbReference>
<dbReference type="InterPro" id="IPR037118">
    <property type="entry name" value="Val-tRNA_synth_C_sf"/>
</dbReference>
<dbReference type="Pfam" id="PF16326">
    <property type="entry name" value="ABC_tran_CTD"/>
    <property type="match status" value="1"/>
</dbReference>
<protein>
    <submittedName>
        <fullName evidence="5">ABC-F type ribosomal protection protein</fullName>
    </submittedName>
</protein>
<feature type="coiled-coil region" evidence="3">
    <location>
        <begin position="573"/>
        <end position="633"/>
    </location>
</feature>
<dbReference type="EMBL" id="JAPMLT010000011">
    <property type="protein sequence ID" value="MCX7571563.1"/>
    <property type="molecule type" value="Genomic_DNA"/>
</dbReference>
<dbReference type="PANTHER" id="PTHR42855">
    <property type="entry name" value="ABC TRANSPORTER ATP-BINDING SUBUNIT"/>
    <property type="match status" value="1"/>
</dbReference>
<dbReference type="Gene3D" id="3.40.50.300">
    <property type="entry name" value="P-loop containing nucleotide triphosphate hydrolases"/>
    <property type="match status" value="2"/>
</dbReference>
<dbReference type="InterPro" id="IPR032781">
    <property type="entry name" value="ABC_tran_Xtn"/>
</dbReference>
<dbReference type="Gene3D" id="1.10.287.380">
    <property type="entry name" value="Valyl-tRNA synthetase, C-terminal domain"/>
    <property type="match status" value="1"/>
</dbReference>
<dbReference type="RefSeq" id="WP_267152810.1">
    <property type="nucleotide sequence ID" value="NZ_JAPMLT010000011.1"/>
</dbReference>
<dbReference type="PANTHER" id="PTHR42855:SF2">
    <property type="entry name" value="DRUG RESISTANCE ABC TRANSPORTER,ATP-BINDING PROTEIN"/>
    <property type="match status" value="1"/>
</dbReference>
<dbReference type="Pfam" id="PF12848">
    <property type="entry name" value="ABC_tran_Xtn"/>
    <property type="match status" value="1"/>
</dbReference>
<evidence type="ECO:0000256" key="3">
    <source>
        <dbReference type="SAM" id="Coils"/>
    </source>
</evidence>
<reference evidence="5 6" key="1">
    <citation type="submission" date="2022-11" db="EMBL/GenBank/DDBJ databases">
        <title>Study of microbial diversity in lake waters.</title>
        <authorList>
            <person name="Zhang J."/>
        </authorList>
    </citation>
    <scope>NUCLEOTIDE SEQUENCE [LARGE SCALE GENOMIC DNA]</scope>
    <source>
        <strain evidence="5 6">DT12</strain>
    </source>
</reference>
<dbReference type="PROSITE" id="PS00211">
    <property type="entry name" value="ABC_TRANSPORTER_1"/>
    <property type="match status" value="2"/>
</dbReference>
<evidence type="ECO:0000256" key="1">
    <source>
        <dbReference type="ARBA" id="ARBA00022741"/>
    </source>
</evidence>
<sequence length="636" mass="72371">MIINCQQVQKYYGAQLVLSELTFEIREGERVGLIGANGAGKSTLFKMLTRETTPDSGLLTIRKGLRIGSLAQVPDYRDGTRVYEVLARGYEEVRSWQARITVLEAEMTEPDVYENEARLAQVLAEYDRLREAFERAGGYEMEAQIERVAHGLGIAQAQYDRPFASLSGGEKTKVGLAALLIEQPDLLLLDEPTNHLDMHAVEWLEEYLRGYAGTFVVISHDRWFLDQVVTKVIEIEDGEAAIYHTNYTAYQQEKEERLLQLFNEYQEQQKKINKMQETIKQLYEWGRRGSNEKFFRRAQSMQKALDRIQRVKKPVMERRQMDLQLQMEGRSGKQVAVFDEVTKTFGTRTLFNGLSERLVYGERIALIGANGAGKSTLFKLLLGQLRPDAGRVTLGANVAVGYLAQEQAPESDDKTVLQYFREEARMEEGRARGELARFLFYGASVFKAVKNLSGGEWSRLRLALLMYERPNLLLLDEPTNHLDIPSREALEEALEDYPGTVLVISHDRYFINSLVQKIWSLEAGQLTRYEGNFHYYLEKRPDSVVAVAPVQAEQPVIVAPEPEEKKRVNPYVKARLEETLTALEAKIAGLDSSIADPAHATDAALLADLCRQREETQEEYDNAFEQWMELEGESGV</sequence>
<dbReference type="SMART" id="SM00382">
    <property type="entry name" value="AAA"/>
    <property type="match status" value="2"/>
</dbReference>
<evidence type="ECO:0000256" key="2">
    <source>
        <dbReference type="ARBA" id="ARBA00022840"/>
    </source>
</evidence>
<evidence type="ECO:0000313" key="5">
    <source>
        <dbReference type="EMBL" id="MCX7571563.1"/>
    </source>
</evidence>
<evidence type="ECO:0000259" key="4">
    <source>
        <dbReference type="PROSITE" id="PS50893"/>
    </source>
</evidence>
<dbReference type="InterPro" id="IPR032524">
    <property type="entry name" value="ABC_tran_C"/>
</dbReference>
<dbReference type="InterPro" id="IPR017871">
    <property type="entry name" value="ABC_transporter-like_CS"/>
</dbReference>
<dbReference type="InterPro" id="IPR003593">
    <property type="entry name" value="AAA+_ATPase"/>
</dbReference>
<dbReference type="Pfam" id="PF00005">
    <property type="entry name" value="ABC_tran"/>
    <property type="match status" value="2"/>
</dbReference>
<dbReference type="CDD" id="cd03221">
    <property type="entry name" value="ABCF_EF-3"/>
    <property type="match status" value="2"/>
</dbReference>
<keyword evidence="6" id="KW-1185">Reference proteome</keyword>
<dbReference type="PROSITE" id="PS50893">
    <property type="entry name" value="ABC_TRANSPORTER_2"/>
    <property type="match status" value="2"/>
</dbReference>
<feature type="coiled-coil region" evidence="3">
    <location>
        <begin position="251"/>
        <end position="278"/>
    </location>
</feature>
<evidence type="ECO:0000313" key="6">
    <source>
        <dbReference type="Proteomes" id="UP001208017"/>
    </source>
</evidence>
<dbReference type="SUPFAM" id="SSF52540">
    <property type="entry name" value="P-loop containing nucleoside triphosphate hydrolases"/>
    <property type="match status" value="2"/>
</dbReference>
<proteinExistence type="predicted"/>
<keyword evidence="2" id="KW-0067">ATP-binding</keyword>
<feature type="domain" description="ABC transporter" evidence="4">
    <location>
        <begin position="3"/>
        <end position="262"/>
    </location>
</feature>
<keyword evidence="1" id="KW-0547">Nucleotide-binding</keyword>
<dbReference type="Proteomes" id="UP001208017">
    <property type="component" value="Unassembled WGS sequence"/>
</dbReference>
<dbReference type="InterPro" id="IPR003439">
    <property type="entry name" value="ABC_transporter-like_ATP-bd"/>
</dbReference>
<organism evidence="5 6">
    <name type="scientific">Tumebacillus lacus</name>
    <dbReference type="NCBI Taxonomy" id="2995335"/>
    <lineage>
        <taxon>Bacteria</taxon>
        <taxon>Bacillati</taxon>
        <taxon>Bacillota</taxon>
        <taxon>Bacilli</taxon>
        <taxon>Bacillales</taxon>
        <taxon>Alicyclobacillaceae</taxon>
        <taxon>Tumebacillus</taxon>
    </lineage>
</organism>
<name>A0ABT3X3U1_9BACL</name>
<accession>A0ABT3X3U1</accession>
<keyword evidence="3" id="KW-0175">Coiled coil</keyword>
<gene>
    <name evidence="5" type="primary">abc-f</name>
    <name evidence="5" type="ORF">OS242_16565</name>
</gene>